<keyword evidence="4 5" id="KW-0472">Membrane</keyword>
<feature type="transmembrane region" description="Helical" evidence="5">
    <location>
        <begin position="103"/>
        <end position="123"/>
    </location>
</feature>
<comment type="caution">
    <text evidence="6">The sequence shown here is derived from an EMBL/GenBank/DDBJ whole genome shotgun (WGS) entry which is preliminary data.</text>
</comment>
<proteinExistence type="predicted"/>
<accession>A0A8S4PP12</accession>
<evidence type="ECO:0000256" key="3">
    <source>
        <dbReference type="ARBA" id="ARBA00022989"/>
    </source>
</evidence>
<keyword evidence="7" id="KW-1185">Reference proteome</keyword>
<evidence type="ECO:0000313" key="6">
    <source>
        <dbReference type="EMBL" id="CAH1795115.1"/>
    </source>
</evidence>
<dbReference type="EMBL" id="CAIIXF020000009">
    <property type="protein sequence ID" value="CAH1795115.1"/>
    <property type="molecule type" value="Genomic_DNA"/>
</dbReference>
<dbReference type="Gene3D" id="1.20.140.150">
    <property type="match status" value="1"/>
</dbReference>
<dbReference type="PANTHER" id="PTHR10671">
    <property type="entry name" value="EPITHELIAL MEMBRANE PROTEIN-RELATED"/>
    <property type="match status" value="1"/>
</dbReference>
<feature type="transmembrane region" description="Helical" evidence="5">
    <location>
        <begin position="69"/>
        <end position="91"/>
    </location>
</feature>
<keyword evidence="2 5" id="KW-0812">Transmembrane</keyword>
<evidence type="ECO:0000313" key="7">
    <source>
        <dbReference type="Proteomes" id="UP000749559"/>
    </source>
</evidence>
<sequence length="161" mass="17291">MAGVAVHDISFRGLAGAIFGALGVALVLLVVGFSSTGWNIVNNVHTGLWEQCVCASFSNAADWHKATQAMITIGLIFLVFCCICVFIYMCIHTLSKNKTIMALTALCFLTALFLLIGIIIWGVKMPSNLHWSFALTIIAMLTTIVAGVLSIVQMRKAGVDP</sequence>
<protein>
    <submittedName>
        <fullName evidence="6">Uncharacterized protein</fullName>
    </submittedName>
</protein>
<dbReference type="AlphaFoldDB" id="A0A8S4PP12"/>
<reference evidence="6" key="1">
    <citation type="submission" date="2022-03" db="EMBL/GenBank/DDBJ databases">
        <authorList>
            <person name="Martin C."/>
        </authorList>
    </citation>
    <scope>NUCLEOTIDE SEQUENCE</scope>
</reference>
<feature type="transmembrane region" description="Helical" evidence="5">
    <location>
        <begin position="12"/>
        <end position="33"/>
    </location>
</feature>
<dbReference type="PANTHER" id="PTHR10671:SF108">
    <property type="entry name" value="CLAUDIN FAMILY PROTEIN-RELATED"/>
    <property type="match status" value="1"/>
</dbReference>
<dbReference type="InterPro" id="IPR050579">
    <property type="entry name" value="PMP-22/EMP/MP20-like"/>
</dbReference>
<comment type="subcellular location">
    <subcellularLocation>
        <location evidence="1">Membrane</location>
        <topology evidence="1">Multi-pass membrane protein</topology>
    </subcellularLocation>
</comment>
<dbReference type="OrthoDB" id="6149483at2759"/>
<evidence type="ECO:0000256" key="1">
    <source>
        <dbReference type="ARBA" id="ARBA00004141"/>
    </source>
</evidence>
<dbReference type="GO" id="GO:0005886">
    <property type="term" value="C:plasma membrane"/>
    <property type="evidence" value="ECO:0007669"/>
    <property type="project" value="TreeGrafter"/>
</dbReference>
<feature type="transmembrane region" description="Helical" evidence="5">
    <location>
        <begin position="129"/>
        <end position="152"/>
    </location>
</feature>
<evidence type="ECO:0000256" key="5">
    <source>
        <dbReference type="SAM" id="Phobius"/>
    </source>
</evidence>
<name>A0A8S4PP12_OWEFU</name>
<evidence type="ECO:0000256" key="4">
    <source>
        <dbReference type="ARBA" id="ARBA00023136"/>
    </source>
</evidence>
<gene>
    <name evidence="6" type="ORF">OFUS_LOCUS19699</name>
</gene>
<dbReference type="Proteomes" id="UP000749559">
    <property type="component" value="Unassembled WGS sequence"/>
</dbReference>
<organism evidence="6 7">
    <name type="scientific">Owenia fusiformis</name>
    <name type="common">Polychaete worm</name>
    <dbReference type="NCBI Taxonomy" id="6347"/>
    <lineage>
        <taxon>Eukaryota</taxon>
        <taxon>Metazoa</taxon>
        <taxon>Spiralia</taxon>
        <taxon>Lophotrochozoa</taxon>
        <taxon>Annelida</taxon>
        <taxon>Polychaeta</taxon>
        <taxon>Sedentaria</taxon>
        <taxon>Canalipalpata</taxon>
        <taxon>Sabellida</taxon>
        <taxon>Oweniida</taxon>
        <taxon>Oweniidae</taxon>
        <taxon>Owenia</taxon>
    </lineage>
</organism>
<keyword evidence="3 5" id="KW-1133">Transmembrane helix</keyword>
<evidence type="ECO:0000256" key="2">
    <source>
        <dbReference type="ARBA" id="ARBA00022692"/>
    </source>
</evidence>